<evidence type="ECO:0000313" key="2">
    <source>
        <dbReference type="EMBL" id="RDW60865.1"/>
    </source>
</evidence>
<feature type="region of interest" description="Disordered" evidence="1">
    <location>
        <begin position="151"/>
        <end position="175"/>
    </location>
</feature>
<feature type="region of interest" description="Disordered" evidence="1">
    <location>
        <begin position="22"/>
        <end position="114"/>
    </location>
</feature>
<dbReference type="AlphaFoldDB" id="A0A3D8QGC9"/>
<dbReference type="OrthoDB" id="5279705at2759"/>
<accession>A0A3D8QGC9</accession>
<dbReference type="STRING" id="1849047.A0A3D8QGC9"/>
<feature type="compositionally biased region" description="Low complexity" evidence="1">
    <location>
        <begin position="67"/>
        <end position="81"/>
    </location>
</feature>
<gene>
    <name evidence="2" type="ORF">BP6252_12248</name>
</gene>
<organism evidence="2 3">
    <name type="scientific">Coleophoma cylindrospora</name>
    <dbReference type="NCBI Taxonomy" id="1849047"/>
    <lineage>
        <taxon>Eukaryota</taxon>
        <taxon>Fungi</taxon>
        <taxon>Dikarya</taxon>
        <taxon>Ascomycota</taxon>
        <taxon>Pezizomycotina</taxon>
        <taxon>Leotiomycetes</taxon>
        <taxon>Helotiales</taxon>
        <taxon>Dermateaceae</taxon>
        <taxon>Coleophoma</taxon>
    </lineage>
</organism>
<feature type="compositionally biased region" description="Polar residues" evidence="1">
    <location>
        <begin position="215"/>
        <end position="236"/>
    </location>
</feature>
<feature type="compositionally biased region" description="Polar residues" evidence="1">
    <location>
        <begin position="44"/>
        <end position="66"/>
    </location>
</feature>
<feature type="compositionally biased region" description="Basic and acidic residues" evidence="1">
    <location>
        <begin position="151"/>
        <end position="166"/>
    </location>
</feature>
<reference evidence="2 3" key="1">
    <citation type="journal article" date="2018" name="IMA Fungus">
        <title>IMA Genome-F 9: Draft genome sequence of Annulohypoxylon stygium, Aspergillus mulundensis, Berkeleyomyces basicola (syn. Thielaviopsis basicola), Ceratocystis smalleyi, two Cercospora beticola strains, Coleophoma cylindrospora, Fusarium fracticaudum, Phialophora cf. hyalina, and Morchella septimelata.</title>
        <authorList>
            <person name="Wingfield B.D."/>
            <person name="Bills G.F."/>
            <person name="Dong Y."/>
            <person name="Huang W."/>
            <person name="Nel W.J."/>
            <person name="Swalarsk-Parry B.S."/>
            <person name="Vaghefi N."/>
            <person name="Wilken P.M."/>
            <person name="An Z."/>
            <person name="de Beer Z.W."/>
            <person name="De Vos L."/>
            <person name="Chen L."/>
            <person name="Duong T.A."/>
            <person name="Gao Y."/>
            <person name="Hammerbacher A."/>
            <person name="Kikkert J.R."/>
            <person name="Li Y."/>
            <person name="Li H."/>
            <person name="Li K."/>
            <person name="Li Q."/>
            <person name="Liu X."/>
            <person name="Ma X."/>
            <person name="Naidoo K."/>
            <person name="Pethybridge S.J."/>
            <person name="Sun J."/>
            <person name="Steenkamp E.T."/>
            <person name="van der Nest M.A."/>
            <person name="van Wyk S."/>
            <person name="Wingfield M.J."/>
            <person name="Xiong C."/>
            <person name="Yue Q."/>
            <person name="Zhang X."/>
        </authorList>
    </citation>
    <scope>NUCLEOTIDE SEQUENCE [LARGE SCALE GENOMIC DNA]</scope>
    <source>
        <strain evidence="2 3">BP6252</strain>
    </source>
</reference>
<sequence length="272" mass="30888">MFSTIPNFQTYSHPQSFHFTPIVSSPLSSPPLRRSPEHTPLSPRDNNASSTRRTHVMSSPTPSKATSLRSSSPINPASSSPVHGSAESTSRFSKRTTKSNPLIHNRGDGRETRRKLFLKKVREDSEDQRWKARGGDDEMMRTIWIAEQRRMQERRAGDPDAEVLREEDFEEPWSLDEALADEIAKKEADEMEALLSSMEEQGRQYTADTEGMDTSPDTMDSSMNKQSTASFESFNGSDDEEYDHLFMDVIQEEERQLSMQQPLSGDVEMDMS</sequence>
<evidence type="ECO:0000313" key="3">
    <source>
        <dbReference type="Proteomes" id="UP000256645"/>
    </source>
</evidence>
<comment type="caution">
    <text evidence="2">The sequence shown here is derived from an EMBL/GenBank/DDBJ whole genome shotgun (WGS) entry which is preliminary data.</text>
</comment>
<name>A0A3D8QGC9_9HELO</name>
<protein>
    <submittedName>
        <fullName evidence="2">Uncharacterized protein</fullName>
    </submittedName>
</protein>
<dbReference type="Proteomes" id="UP000256645">
    <property type="component" value="Unassembled WGS sequence"/>
</dbReference>
<dbReference type="EMBL" id="PDLM01000015">
    <property type="protein sequence ID" value="RDW60865.1"/>
    <property type="molecule type" value="Genomic_DNA"/>
</dbReference>
<feature type="region of interest" description="Disordered" evidence="1">
    <location>
        <begin position="197"/>
        <end position="242"/>
    </location>
</feature>
<proteinExistence type="predicted"/>
<keyword evidence="3" id="KW-1185">Reference proteome</keyword>
<evidence type="ECO:0000256" key="1">
    <source>
        <dbReference type="SAM" id="MobiDB-lite"/>
    </source>
</evidence>